<name>A0A1Y2C9P3_9FUNG</name>
<keyword evidence="2" id="KW-1133">Transmembrane helix</keyword>
<reference evidence="3 4" key="1">
    <citation type="submission" date="2016-07" db="EMBL/GenBank/DDBJ databases">
        <title>Pervasive Adenine N6-methylation of Active Genes in Fungi.</title>
        <authorList>
            <consortium name="DOE Joint Genome Institute"/>
            <person name="Mondo S.J."/>
            <person name="Dannebaum R.O."/>
            <person name="Kuo R.C."/>
            <person name="Labutti K."/>
            <person name="Haridas S."/>
            <person name="Kuo A."/>
            <person name="Salamov A."/>
            <person name="Ahrendt S.R."/>
            <person name="Lipzen A."/>
            <person name="Sullivan W."/>
            <person name="Andreopoulos W.B."/>
            <person name="Clum A."/>
            <person name="Lindquist E."/>
            <person name="Daum C."/>
            <person name="Ramamoorthy G.K."/>
            <person name="Gryganskyi A."/>
            <person name="Culley D."/>
            <person name="Magnuson J.K."/>
            <person name="James T.Y."/>
            <person name="O'Malley M.A."/>
            <person name="Stajich J.E."/>
            <person name="Spatafora J.W."/>
            <person name="Visel A."/>
            <person name="Grigoriev I.V."/>
        </authorList>
    </citation>
    <scope>NUCLEOTIDE SEQUENCE [LARGE SCALE GENOMIC DNA]</scope>
    <source>
        <strain evidence="3 4">JEL800</strain>
    </source>
</reference>
<keyword evidence="2" id="KW-0812">Transmembrane</keyword>
<dbReference type="Proteomes" id="UP000193642">
    <property type="component" value="Unassembled WGS sequence"/>
</dbReference>
<accession>A0A1Y2C9P3</accession>
<dbReference type="InterPro" id="IPR013761">
    <property type="entry name" value="SAM/pointed_sf"/>
</dbReference>
<evidence type="ECO:0000313" key="4">
    <source>
        <dbReference type="Proteomes" id="UP000193642"/>
    </source>
</evidence>
<dbReference type="PANTHER" id="PTHR48010:SF58">
    <property type="entry name" value="RECEPTOR PROTEIN KINASE-LIKE PROTEIN ZAR1"/>
    <property type="match status" value="1"/>
</dbReference>
<dbReference type="AlphaFoldDB" id="A0A1Y2C9P3"/>
<evidence type="ECO:0000256" key="1">
    <source>
        <dbReference type="SAM" id="MobiDB-lite"/>
    </source>
</evidence>
<evidence type="ECO:0008006" key="5">
    <source>
        <dbReference type="Google" id="ProtNLM"/>
    </source>
</evidence>
<feature type="compositionally biased region" description="Polar residues" evidence="1">
    <location>
        <begin position="286"/>
        <end position="302"/>
    </location>
</feature>
<proteinExistence type="predicted"/>
<keyword evidence="2" id="KW-0472">Membrane</keyword>
<dbReference type="SUPFAM" id="SSF52058">
    <property type="entry name" value="L domain-like"/>
    <property type="match status" value="1"/>
</dbReference>
<feature type="region of interest" description="Disordered" evidence="1">
    <location>
        <begin position="286"/>
        <end position="328"/>
    </location>
</feature>
<dbReference type="InterPro" id="IPR032675">
    <property type="entry name" value="LRR_dom_sf"/>
</dbReference>
<dbReference type="Gene3D" id="1.10.150.50">
    <property type="entry name" value="Transcription Factor, Ets-1"/>
    <property type="match status" value="1"/>
</dbReference>
<keyword evidence="4" id="KW-1185">Reference proteome</keyword>
<dbReference type="InterPro" id="IPR050994">
    <property type="entry name" value="At_inactive_RLKs"/>
</dbReference>
<protein>
    <recommendedName>
        <fullName evidence="5">SAM domain-containing protein</fullName>
    </recommendedName>
</protein>
<dbReference type="PANTHER" id="PTHR48010">
    <property type="entry name" value="OS05G0588300 PROTEIN"/>
    <property type="match status" value="1"/>
</dbReference>
<feature type="transmembrane region" description="Helical" evidence="2">
    <location>
        <begin position="215"/>
        <end position="239"/>
    </location>
</feature>
<sequence>MGHQDLSGAPLLDFSGLSHLTFIGLAYNFLTGPLPKSLPKSLTGLGIFENVSGAVPPLPAGMQLLQLNSTSSRLAGSVPALPDGLTILQLVGGSMTGGIPSDLPTSLAKLVLEDLGLTGSIPAGVSKIPASQISLKGNCFSNAASFNVENACPAVTSSPLTESQPITTITAIAVNPITIGGIATAIVGTPSETVGVAGQTGSSDSSSKSSNGSNVGLIAGVTCGVILLVVGAIVLYCCWRRRVGKNQDSERQLYPKHDESFIVARREIAVPYIPTITESQASLIDRNTASVPESEQVSQQDSHQSKAEKFRIPTTNTHSSEPLSVQSTIPSGLGSVGVSGYNSLGPSNIGTVDTFYDDKLARKISGDTAVVGKAMEHNLGQDPIRWSVQDTAAWIARNGGRAEGGQRAAAELIDGNALVSVEDAKEILDIVQCETLGERVRLKNAILALKQRTQSHEAPPSYF</sequence>
<comment type="caution">
    <text evidence="3">The sequence shown here is derived from an EMBL/GenBank/DDBJ whole genome shotgun (WGS) entry which is preliminary data.</text>
</comment>
<evidence type="ECO:0000313" key="3">
    <source>
        <dbReference type="EMBL" id="ORY43753.1"/>
    </source>
</evidence>
<dbReference type="Gene3D" id="3.80.10.10">
    <property type="entry name" value="Ribonuclease Inhibitor"/>
    <property type="match status" value="1"/>
</dbReference>
<organism evidence="3 4">
    <name type="scientific">Rhizoclosmatium globosum</name>
    <dbReference type="NCBI Taxonomy" id="329046"/>
    <lineage>
        <taxon>Eukaryota</taxon>
        <taxon>Fungi</taxon>
        <taxon>Fungi incertae sedis</taxon>
        <taxon>Chytridiomycota</taxon>
        <taxon>Chytridiomycota incertae sedis</taxon>
        <taxon>Chytridiomycetes</taxon>
        <taxon>Chytridiales</taxon>
        <taxon>Chytriomycetaceae</taxon>
        <taxon>Rhizoclosmatium</taxon>
    </lineage>
</organism>
<feature type="compositionally biased region" description="Polar residues" evidence="1">
    <location>
        <begin position="313"/>
        <end position="328"/>
    </location>
</feature>
<dbReference type="EMBL" id="MCGO01000024">
    <property type="protein sequence ID" value="ORY43753.1"/>
    <property type="molecule type" value="Genomic_DNA"/>
</dbReference>
<evidence type="ECO:0000256" key="2">
    <source>
        <dbReference type="SAM" id="Phobius"/>
    </source>
</evidence>
<gene>
    <name evidence="3" type="ORF">BCR33DRAFT_850947</name>
</gene>